<dbReference type="Gene3D" id="1.10.600.10">
    <property type="entry name" value="Farnesyl Diphosphate Synthase"/>
    <property type="match status" value="1"/>
</dbReference>
<protein>
    <submittedName>
        <fullName evidence="6">Unannotated protein</fullName>
    </submittedName>
</protein>
<reference evidence="6" key="1">
    <citation type="submission" date="2020-05" db="EMBL/GenBank/DDBJ databases">
        <authorList>
            <person name="Chiriac C."/>
            <person name="Salcher M."/>
            <person name="Ghai R."/>
            <person name="Kavagutti S V."/>
        </authorList>
    </citation>
    <scope>NUCLEOTIDE SEQUENCE</scope>
</reference>
<dbReference type="GO" id="GO:0004659">
    <property type="term" value="F:prenyltransferase activity"/>
    <property type="evidence" value="ECO:0007669"/>
    <property type="project" value="InterPro"/>
</dbReference>
<dbReference type="InterPro" id="IPR000092">
    <property type="entry name" value="Polyprenyl_synt"/>
</dbReference>
<name>A0A6J6AHU3_9ZZZZ</name>
<keyword evidence="3" id="KW-0808">Transferase</keyword>
<comment type="cofactor">
    <cofactor evidence="1">
        <name>Mg(2+)</name>
        <dbReference type="ChEBI" id="CHEBI:18420"/>
    </cofactor>
</comment>
<dbReference type="InterPro" id="IPR033749">
    <property type="entry name" value="Polyprenyl_synt_CS"/>
</dbReference>
<dbReference type="GO" id="GO:0008299">
    <property type="term" value="P:isoprenoid biosynthetic process"/>
    <property type="evidence" value="ECO:0007669"/>
    <property type="project" value="InterPro"/>
</dbReference>
<dbReference type="GO" id="GO:0046872">
    <property type="term" value="F:metal ion binding"/>
    <property type="evidence" value="ECO:0007669"/>
    <property type="project" value="UniProtKB-KW"/>
</dbReference>
<evidence type="ECO:0000256" key="1">
    <source>
        <dbReference type="ARBA" id="ARBA00001946"/>
    </source>
</evidence>
<dbReference type="AlphaFoldDB" id="A0A6J6AHU3"/>
<dbReference type="PROSITE" id="PS00444">
    <property type="entry name" value="POLYPRENYL_SYNTHASE_2"/>
    <property type="match status" value="1"/>
</dbReference>
<dbReference type="SUPFAM" id="SSF48576">
    <property type="entry name" value="Terpenoid synthases"/>
    <property type="match status" value="1"/>
</dbReference>
<evidence type="ECO:0000256" key="2">
    <source>
        <dbReference type="ARBA" id="ARBA00006706"/>
    </source>
</evidence>
<accession>A0A6J6AHU3</accession>
<gene>
    <name evidence="7" type="ORF">UFOPK2334_01551</name>
    <name evidence="6" type="ORF">UFOPK4179_01236</name>
</gene>
<keyword evidence="5" id="KW-0460">Magnesium</keyword>
<evidence type="ECO:0000313" key="6">
    <source>
        <dbReference type="EMBL" id="CAB4368435.1"/>
    </source>
</evidence>
<dbReference type="Pfam" id="PF00348">
    <property type="entry name" value="polyprenyl_synt"/>
    <property type="match status" value="1"/>
</dbReference>
<evidence type="ECO:0000256" key="4">
    <source>
        <dbReference type="ARBA" id="ARBA00022723"/>
    </source>
</evidence>
<dbReference type="CDD" id="cd00685">
    <property type="entry name" value="Trans_IPPS_HT"/>
    <property type="match status" value="1"/>
</dbReference>
<comment type="similarity">
    <text evidence="2">Belongs to the FPP/GGPP synthase family.</text>
</comment>
<dbReference type="SFLD" id="SFLDS00005">
    <property type="entry name" value="Isoprenoid_Synthase_Type_I"/>
    <property type="match status" value="1"/>
</dbReference>
<dbReference type="PANTHER" id="PTHR12001:SF85">
    <property type="entry name" value="SHORT CHAIN ISOPRENYL DIPHOSPHATE SYNTHASE"/>
    <property type="match status" value="1"/>
</dbReference>
<organism evidence="6">
    <name type="scientific">freshwater metagenome</name>
    <dbReference type="NCBI Taxonomy" id="449393"/>
    <lineage>
        <taxon>unclassified sequences</taxon>
        <taxon>metagenomes</taxon>
        <taxon>ecological metagenomes</taxon>
    </lineage>
</organism>
<evidence type="ECO:0000256" key="3">
    <source>
        <dbReference type="ARBA" id="ARBA00022679"/>
    </source>
</evidence>
<dbReference type="InterPro" id="IPR008949">
    <property type="entry name" value="Isoprenoid_synthase_dom_sf"/>
</dbReference>
<dbReference type="PANTHER" id="PTHR12001">
    <property type="entry name" value="GERANYLGERANYL PYROPHOSPHATE SYNTHASE"/>
    <property type="match status" value="1"/>
</dbReference>
<keyword evidence="4" id="KW-0479">Metal-binding</keyword>
<dbReference type="EMBL" id="CAETWZ010000155">
    <property type="protein sequence ID" value="CAB4368435.1"/>
    <property type="molecule type" value="Genomic_DNA"/>
</dbReference>
<evidence type="ECO:0000256" key="5">
    <source>
        <dbReference type="ARBA" id="ARBA00022842"/>
    </source>
</evidence>
<evidence type="ECO:0000313" key="7">
    <source>
        <dbReference type="EMBL" id="CAB4687741.1"/>
    </source>
</evidence>
<sequence length="348" mass="37772">MIDSSDVVAQVDAILANAVDDERHQWTRIDEDLETVFDEIESLVLGGGKRLRPQFAHWGWVAAGGDSADGQQFRIGAAIELLHVFALFHDDVIDDAETRRGNTTTHRRMSDMHSAEQMAGESRRFGEGAAILIGDITYVMSDKLMDNVSSSARSIWHDLRMEMNIGQYLDTLGSARRERRIEIAERICRYKSAKYTIERPLHLGAVAANEDIGTNLLPMLSAYGLPLGDAFQMRDDMLGAFGDSSVTGKPVGGDFLEGKPTPMLARAYALASASQLKILDTIGTPGMSSDDVAAIQEAVSATGAVAEMESLIVSLRGEAVASLDKRLIQGAAFEALLELADAVTQRTI</sequence>
<proteinExistence type="inferred from homology"/>
<dbReference type="EMBL" id="CAEZXA010000196">
    <property type="protein sequence ID" value="CAB4687741.1"/>
    <property type="molecule type" value="Genomic_DNA"/>
</dbReference>